<evidence type="ECO:0000313" key="4">
    <source>
        <dbReference type="EMBL" id="MCP2268638.1"/>
    </source>
</evidence>
<evidence type="ECO:0000313" key="5">
    <source>
        <dbReference type="Proteomes" id="UP001205185"/>
    </source>
</evidence>
<dbReference type="PANTHER" id="PTHR37981">
    <property type="entry name" value="LIPASE 2"/>
    <property type="match status" value="1"/>
</dbReference>
<keyword evidence="5" id="KW-1185">Reference proteome</keyword>
<dbReference type="Proteomes" id="UP001205185">
    <property type="component" value="Unassembled WGS sequence"/>
</dbReference>
<dbReference type="InterPro" id="IPR036514">
    <property type="entry name" value="SGNH_hydro_sf"/>
</dbReference>
<keyword evidence="2" id="KW-0732">Signal</keyword>
<dbReference type="InterPro" id="IPR037460">
    <property type="entry name" value="SEST-like"/>
</dbReference>
<feature type="chain" id="PRO_5047254216" evidence="2">
    <location>
        <begin position="23"/>
        <end position="289"/>
    </location>
</feature>
<sequence length="289" mass="30593">MRAAALALTLLLVGAAATPATATTYKPSFQHYVALGDSYASGPGIPEQNGTPLGCGRSSANYPGKLARWLRVTRFTDVTCGGATTVHMTRPQPVQDGQNPPQLDALRPDTDLVTLTIGGNDMGFGEILGTCARLGAQDPAGAPCREHYTAGGGDELLDRIGRAGTLVDQVLAQVSARSPRATVIVVGYLRILPPTRGCWPQVPFAAGDTAYFDRTEKALNQVLGERARAAGARFVNPYLFSVTHDACQPEHRRWVEPLRPASPSVPMHPNEPGMAAVAGLTWLSAVTAR</sequence>
<dbReference type="SUPFAM" id="SSF52266">
    <property type="entry name" value="SGNH hydrolase"/>
    <property type="match status" value="1"/>
</dbReference>
<gene>
    <name evidence="4" type="ORF">LV75_001125</name>
</gene>
<evidence type="ECO:0000256" key="1">
    <source>
        <dbReference type="SAM" id="MobiDB-lite"/>
    </source>
</evidence>
<name>A0ABT1I7S0_9PSEU</name>
<dbReference type="Pfam" id="PF13472">
    <property type="entry name" value="Lipase_GDSL_2"/>
    <property type="match status" value="1"/>
</dbReference>
<dbReference type="Gene3D" id="3.40.50.1110">
    <property type="entry name" value="SGNH hydrolase"/>
    <property type="match status" value="1"/>
</dbReference>
<feature type="domain" description="SGNH hydrolase-type esterase" evidence="3">
    <location>
        <begin position="34"/>
        <end position="276"/>
    </location>
</feature>
<organism evidence="4 5">
    <name type="scientific">Actinokineospora diospyrosa</name>
    <dbReference type="NCBI Taxonomy" id="103728"/>
    <lineage>
        <taxon>Bacteria</taxon>
        <taxon>Bacillati</taxon>
        <taxon>Actinomycetota</taxon>
        <taxon>Actinomycetes</taxon>
        <taxon>Pseudonocardiales</taxon>
        <taxon>Pseudonocardiaceae</taxon>
        <taxon>Actinokineospora</taxon>
    </lineage>
</organism>
<feature type="signal peptide" evidence="2">
    <location>
        <begin position="1"/>
        <end position="22"/>
    </location>
</feature>
<accession>A0ABT1I7S0</accession>
<dbReference type="InterPro" id="IPR013830">
    <property type="entry name" value="SGNH_hydro"/>
</dbReference>
<feature type="region of interest" description="Disordered" evidence="1">
    <location>
        <begin position="86"/>
        <end position="105"/>
    </location>
</feature>
<dbReference type="CDD" id="cd01823">
    <property type="entry name" value="SEST_like"/>
    <property type="match status" value="1"/>
</dbReference>
<proteinExistence type="predicted"/>
<dbReference type="EMBL" id="JAMTCO010000003">
    <property type="protein sequence ID" value="MCP2268638.1"/>
    <property type="molecule type" value="Genomic_DNA"/>
</dbReference>
<dbReference type="PANTHER" id="PTHR37981:SF1">
    <property type="entry name" value="SGNH HYDROLASE-TYPE ESTERASE DOMAIN-CONTAINING PROTEIN"/>
    <property type="match status" value="1"/>
</dbReference>
<comment type="caution">
    <text evidence="4">The sequence shown here is derived from an EMBL/GenBank/DDBJ whole genome shotgun (WGS) entry which is preliminary data.</text>
</comment>
<protein>
    <submittedName>
        <fullName evidence="4">GDSL-like Lipase/Acylhydrolase family protein</fullName>
    </submittedName>
</protein>
<evidence type="ECO:0000256" key="2">
    <source>
        <dbReference type="SAM" id="SignalP"/>
    </source>
</evidence>
<reference evidence="4 5" key="1">
    <citation type="submission" date="2022-06" db="EMBL/GenBank/DDBJ databases">
        <title>Genomic Encyclopedia of Archaeal and Bacterial Type Strains, Phase II (KMG-II): from individual species to whole genera.</title>
        <authorList>
            <person name="Goeker M."/>
        </authorList>
    </citation>
    <scope>NUCLEOTIDE SEQUENCE [LARGE SCALE GENOMIC DNA]</scope>
    <source>
        <strain evidence="4 5">DSM 44255</strain>
    </source>
</reference>
<dbReference type="RefSeq" id="WP_253885554.1">
    <property type="nucleotide sequence ID" value="NZ_BAAAVB010000001.1"/>
</dbReference>
<evidence type="ECO:0000259" key="3">
    <source>
        <dbReference type="Pfam" id="PF13472"/>
    </source>
</evidence>